<organism evidence="1 2">
    <name type="scientific">Hamiltosporidium magnivora</name>
    <dbReference type="NCBI Taxonomy" id="148818"/>
    <lineage>
        <taxon>Eukaryota</taxon>
        <taxon>Fungi</taxon>
        <taxon>Fungi incertae sedis</taxon>
        <taxon>Microsporidia</taxon>
        <taxon>Dubosqiidae</taxon>
        <taxon>Hamiltosporidium</taxon>
    </lineage>
</organism>
<name>A0A4Q9LM79_9MICR</name>
<dbReference type="VEuPathDB" id="MicrosporidiaDB:CWI39_0201p0010"/>
<accession>A0A4Q9LM79</accession>
<gene>
    <name evidence="1" type="ORF">CWI39_0201p0010</name>
</gene>
<evidence type="ECO:0000313" key="1">
    <source>
        <dbReference type="EMBL" id="TBU08290.1"/>
    </source>
</evidence>
<proteinExistence type="predicted"/>
<protein>
    <submittedName>
        <fullName evidence="1">Uncharacterized protein</fullName>
    </submittedName>
</protein>
<sequence length="70" mass="7996">MINVSNNILRAFQNELNTTYYDQDYKTLFLVVSKGFNSTNVLNNHKKPTNTLYTKTSIMVNFISLSGLTT</sequence>
<evidence type="ECO:0000313" key="2">
    <source>
        <dbReference type="Proteomes" id="UP000293045"/>
    </source>
</evidence>
<dbReference type="Proteomes" id="UP000293045">
    <property type="component" value="Unassembled WGS sequence"/>
</dbReference>
<dbReference type="AlphaFoldDB" id="A0A4Q9LM79"/>
<reference evidence="1 2" key="1">
    <citation type="submission" date="2017-12" db="EMBL/GenBank/DDBJ databases">
        <authorList>
            <person name="Pombert J.-F."/>
            <person name="Haag K.L."/>
            <person name="Ebert D."/>
        </authorList>
    </citation>
    <scope>NUCLEOTIDE SEQUENCE [LARGE SCALE GENOMIC DNA]</scope>
    <source>
        <strain evidence="1">IL-BN-2</strain>
    </source>
</reference>
<dbReference type="EMBL" id="PIXR01000201">
    <property type="protein sequence ID" value="TBU08290.1"/>
    <property type="molecule type" value="Genomic_DNA"/>
</dbReference>
<comment type="caution">
    <text evidence="1">The sequence shown here is derived from an EMBL/GenBank/DDBJ whole genome shotgun (WGS) entry which is preliminary data.</text>
</comment>